<keyword evidence="2" id="KW-1185">Reference proteome</keyword>
<accession>A0ABQ6FNJ9</accession>
<reference evidence="1 2" key="1">
    <citation type="submission" date="2023-02" db="EMBL/GenBank/DDBJ databases">
        <title>Dictyobacter halimunensis sp. nov., a new member of the class Ktedonobacteria from forest soil in a geothermal area.</title>
        <authorList>
            <person name="Rachmania M.K."/>
            <person name="Ningsih F."/>
            <person name="Sakai Y."/>
            <person name="Yabe S."/>
            <person name="Yokota A."/>
            <person name="Sjamsuridzal W."/>
        </authorList>
    </citation>
    <scope>NUCLEOTIDE SEQUENCE [LARGE SCALE GENOMIC DNA]</scope>
    <source>
        <strain evidence="1 2">S3.2.2.5</strain>
    </source>
</reference>
<protein>
    <submittedName>
        <fullName evidence="1">Uncharacterized protein</fullName>
    </submittedName>
</protein>
<gene>
    <name evidence="1" type="ORF">KDH_26750</name>
</gene>
<dbReference type="EMBL" id="BSRI01000001">
    <property type="protein sequence ID" value="GLV55831.1"/>
    <property type="molecule type" value="Genomic_DNA"/>
</dbReference>
<proteinExistence type="predicted"/>
<sequence>MGTQVALSTDIHPNLLATHLHWEDLNIICKRVKRPACAEIKACRMPVAGKNAIAAGAAIQGKAHVGAAVIQRVHVPSRVPEDEGTPSDMHCLAPPCVQVVDGCHSLPIGTS</sequence>
<evidence type="ECO:0000313" key="1">
    <source>
        <dbReference type="EMBL" id="GLV55831.1"/>
    </source>
</evidence>
<organism evidence="1 2">
    <name type="scientific">Dictyobacter halimunensis</name>
    <dbReference type="NCBI Taxonomy" id="3026934"/>
    <lineage>
        <taxon>Bacteria</taxon>
        <taxon>Bacillati</taxon>
        <taxon>Chloroflexota</taxon>
        <taxon>Ktedonobacteria</taxon>
        <taxon>Ktedonobacterales</taxon>
        <taxon>Dictyobacteraceae</taxon>
        <taxon>Dictyobacter</taxon>
    </lineage>
</organism>
<evidence type="ECO:0000313" key="2">
    <source>
        <dbReference type="Proteomes" id="UP001344906"/>
    </source>
</evidence>
<dbReference type="Proteomes" id="UP001344906">
    <property type="component" value="Unassembled WGS sequence"/>
</dbReference>
<comment type="caution">
    <text evidence="1">The sequence shown here is derived from an EMBL/GenBank/DDBJ whole genome shotgun (WGS) entry which is preliminary data.</text>
</comment>
<name>A0ABQ6FNJ9_9CHLR</name>